<dbReference type="InterPro" id="IPR036907">
    <property type="entry name" value="5'-Nucleotdase_C_sf"/>
</dbReference>
<dbReference type="PANTHER" id="PTHR11575:SF6">
    <property type="entry name" value="2',3'-CYCLIC-NUCLEOTIDE 2'-PHOSPHODIESTERASE_3'-NUCLEOTIDASE"/>
    <property type="match status" value="1"/>
</dbReference>
<evidence type="ECO:0000259" key="4">
    <source>
        <dbReference type="Pfam" id="PF02872"/>
    </source>
</evidence>
<dbReference type="GO" id="GO:0009166">
    <property type="term" value="P:nucleotide catabolic process"/>
    <property type="evidence" value="ECO:0007669"/>
    <property type="project" value="InterPro"/>
</dbReference>
<keyword evidence="6" id="KW-1185">Reference proteome</keyword>
<dbReference type="GO" id="GO:0000166">
    <property type="term" value="F:nucleotide binding"/>
    <property type="evidence" value="ECO:0007669"/>
    <property type="project" value="UniProtKB-KW"/>
</dbReference>
<accession>E4KRF0</accession>
<gene>
    <name evidence="5" type="ORF">HMPREF9257_0450</name>
</gene>
<proteinExistence type="inferred from homology"/>
<keyword evidence="2" id="KW-0378">Hydrolase</keyword>
<evidence type="ECO:0000256" key="2">
    <source>
        <dbReference type="RuleBase" id="RU362119"/>
    </source>
</evidence>
<comment type="similarity">
    <text evidence="2">Belongs to the 5'-nucleotidase family.</text>
</comment>
<dbReference type="STRING" id="908337.HMPREF9257_0450"/>
<dbReference type="GO" id="GO:0016788">
    <property type="term" value="F:hydrolase activity, acting on ester bonds"/>
    <property type="evidence" value="ECO:0007669"/>
    <property type="project" value="InterPro"/>
</dbReference>
<dbReference type="Gene3D" id="3.60.21.10">
    <property type="match status" value="1"/>
</dbReference>
<keyword evidence="1" id="KW-0732">Signal</keyword>
<reference evidence="5 6" key="1">
    <citation type="submission" date="2010-10" db="EMBL/GenBank/DDBJ databases">
        <authorList>
            <person name="Durkin A.S."/>
            <person name="Madupu R."/>
            <person name="Torralba M."/>
            <person name="Gillis M."/>
            <person name="Methe B."/>
            <person name="Sutton G."/>
            <person name="Nelson K.E."/>
        </authorList>
    </citation>
    <scope>NUCLEOTIDE SEQUENCE [LARGE SCALE GENOMIC DNA]</scope>
    <source>
        <strain evidence="5 6">ACS-139-V-Col8</strain>
    </source>
</reference>
<dbReference type="AlphaFoldDB" id="E4KRF0"/>
<dbReference type="InterPro" id="IPR006179">
    <property type="entry name" value="5_nucleotidase/apyrase"/>
</dbReference>
<dbReference type="InterPro" id="IPR006146">
    <property type="entry name" value="5'-Nucleotdase_CS"/>
</dbReference>
<dbReference type="Proteomes" id="UP000005990">
    <property type="component" value="Unassembled WGS sequence"/>
</dbReference>
<comment type="caution">
    <text evidence="5">The sequence shown here is derived from an EMBL/GenBank/DDBJ whole genome shotgun (WGS) entry which is preliminary data.</text>
</comment>
<dbReference type="InterPro" id="IPR008334">
    <property type="entry name" value="5'-Nucleotdase_C"/>
</dbReference>
<evidence type="ECO:0000256" key="1">
    <source>
        <dbReference type="ARBA" id="ARBA00022729"/>
    </source>
</evidence>
<feature type="domain" description="5'-Nucleotidase C-terminal" evidence="4">
    <location>
        <begin position="319"/>
        <end position="478"/>
    </location>
</feature>
<dbReference type="RefSeq" id="WP_006419035.1">
    <property type="nucleotide sequence ID" value="NZ_AENN01000018.1"/>
</dbReference>
<dbReference type="Pfam" id="PF02872">
    <property type="entry name" value="5_nucleotid_C"/>
    <property type="match status" value="1"/>
</dbReference>
<dbReference type="InterPro" id="IPR029052">
    <property type="entry name" value="Metallo-depent_PP-like"/>
</dbReference>
<keyword evidence="2" id="KW-0547">Nucleotide-binding</keyword>
<dbReference type="GO" id="GO:0046872">
    <property type="term" value="F:metal ion binding"/>
    <property type="evidence" value="ECO:0007669"/>
    <property type="project" value="InterPro"/>
</dbReference>
<evidence type="ECO:0000313" key="5">
    <source>
        <dbReference type="EMBL" id="EFR30512.1"/>
    </source>
</evidence>
<dbReference type="InterPro" id="IPR004843">
    <property type="entry name" value="Calcineurin-like_PHP"/>
</dbReference>
<dbReference type="GO" id="GO:0030288">
    <property type="term" value="C:outer membrane-bounded periplasmic space"/>
    <property type="evidence" value="ECO:0007669"/>
    <property type="project" value="TreeGrafter"/>
</dbReference>
<dbReference type="eggNOG" id="COG0737">
    <property type="taxonomic scope" value="Bacteria"/>
</dbReference>
<dbReference type="EMBL" id="AENN01000018">
    <property type="protein sequence ID" value="EFR30512.1"/>
    <property type="molecule type" value="Genomic_DNA"/>
</dbReference>
<name>E4KRF0_9LACT</name>
<dbReference type="SUPFAM" id="SSF55816">
    <property type="entry name" value="5'-nucleotidase (syn. UDP-sugar hydrolase), C-terminal domain"/>
    <property type="match status" value="1"/>
</dbReference>
<organism evidence="5 6">
    <name type="scientific">Eremococcus coleocola ACS-139-V-Col8</name>
    <dbReference type="NCBI Taxonomy" id="908337"/>
    <lineage>
        <taxon>Bacteria</taxon>
        <taxon>Bacillati</taxon>
        <taxon>Bacillota</taxon>
        <taxon>Bacilli</taxon>
        <taxon>Lactobacillales</taxon>
        <taxon>Aerococcaceae</taxon>
        <taxon>Eremococcus</taxon>
    </lineage>
</organism>
<dbReference type="PROSITE" id="PS00786">
    <property type="entry name" value="5_NUCLEOTIDASE_2"/>
    <property type="match status" value="1"/>
</dbReference>
<dbReference type="SUPFAM" id="SSF56300">
    <property type="entry name" value="Metallo-dependent phosphatases"/>
    <property type="match status" value="1"/>
</dbReference>
<protein>
    <submittedName>
        <fullName evidence="5">5'-nucleotidase, C-terminal domain protein</fullName>
    </submittedName>
</protein>
<evidence type="ECO:0000259" key="3">
    <source>
        <dbReference type="Pfam" id="PF00149"/>
    </source>
</evidence>
<sequence length="531" mass="60129">MQRIHFLFTSDTHGHWLNRPDDLDHSLLNTTTAFQTLRQAYLDQGDQVVSLDLGDFIQGSSYATYLSQVNHDGKVIARAMNEIGYDFQLLGNHEFNFGKAYRDDIFKDLEATFLVSNLVNQSDGQPIIGQPYTIIERGGIKIGIIGVTTHYIPHWEMPANYEGIDFLDAYATSKKYVAILRPQVDILVLAYHGGYEKDLTTFEALEELTGENQGAKILQEIEGIDLFLTGHQHRQICQHVAQTLTIQPGYAGEFIGHAQVDFEAGQITNMIGELIPTSSYEKSPQQIQTMSPELEQGAHWLNEVIGQAPLDQVTDNEFYARVYGHPYIELLNNIQLQETGADFSGVALVNDYFAQFSGPITNEVLLKSYPYYNLIATVTMTGQEIYDIMNFNLEYFSLDDQGQLRINPDYIDPKPKHYNWDIYSGIQTKVDMQAPSGQRVVEIIDESTQQPIDRDKTYVLAVSQYRAVGGGDFKWFKQEKIKKISQIDIATLLKQALSQLSQAEWQAINHNYQHMVWTGIAGLSDQPAQKM</sequence>
<evidence type="ECO:0000313" key="6">
    <source>
        <dbReference type="Proteomes" id="UP000005990"/>
    </source>
</evidence>
<feature type="domain" description="Calcineurin-like phosphoesterase" evidence="3">
    <location>
        <begin position="5"/>
        <end position="234"/>
    </location>
</feature>
<dbReference type="Gene3D" id="3.90.780.10">
    <property type="entry name" value="5'-Nucleotidase, C-terminal domain"/>
    <property type="match status" value="1"/>
</dbReference>
<dbReference type="PANTHER" id="PTHR11575">
    <property type="entry name" value="5'-NUCLEOTIDASE-RELATED"/>
    <property type="match status" value="1"/>
</dbReference>
<dbReference type="PRINTS" id="PR01607">
    <property type="entry name" value="APYRASEFAMLY"/>
</dbReference>
<dbReference type="OrthoDB" id="9801679at2"/>
<dbReference type="Pfam" id="PF00149">
    <property type="entry name" value="Metallophos"/>
    <property type="match status" value="1"/>
</dbReference>